<dbReference type="STRING" id="1193682.BJP25_23680"/>
<reference evidence="1 2" key="1">
    <citation type="submission" date="2016-10" db="EMBL/GenBank/DDBJ databases">
        <title>The Draft Genome Sequence of Actinokineospora bangkokensis 44EHWT reveals the biosynthetic pathway of antifungal compounds Thailandins with unusual extender unit butylmalonyl-CoA.</title>
        <authorList>
            <person name="Greule A."/>
            <person name="Intra B."/>
            <person name="Flemming S."/>
            <person name="Rommel M.G."/>
            <person name="Panbangred W."/>
            <person name="Bechthold A."/>
        </authorList>
    </citation>
    <scope>NUCLEOTIDE SEQUENCE [LARGE SCALE GENOMIC DNA]</scope>
    <source>
        <strain evidence="1 2">44EHW</strain>
    </source>
</reference>
<dbReference type="EMBL" id="MKQR01000018">
    <property type="protein sequence ID" value="OLR91843.1"/>
    <property type="molecule type" value="Genomic_DNA"/>
</dbReference>
<protein>
    <recommendedName>
        <fullName evidence="3">Asp23/Gls24 family envelope stress response protein</fullName>
    </recommendedName>
</protein>
<evidence type="ECO:0000313" key="2">
    <source>
        <dbReference type="Proteomes" id="UP000186040"/>
    </source>
</evidence>
<comment type="caution">
    <text evidence="1">The sequence shown here is derived from an EMBL/GenBank/DDBJ whole genome shotgun (WGS) entry which is preliminary data.</text>
</comment>
<evidence type="ECO:0008006" key="3">
    <source>
        <dbReference type="Google" id="ProtNLM"/>
    </source>
</evidence>
<keyword evidence="2" id="KW-1185">Reference proteome</keyword>
<dbReference type="RefSeq" id="WP_075976248.1">
    <property type="nucleotide sequence ID" value="NZ_MKQR01000018.1"/>
</dbReference>
<proteinExistence type="predicted"/>
<dbReference type="AlphaFoldDB" id="A0A1Q9LIJ7"/>
<evidence type="ECO:0000313" key="1">
    <source>
        <dbReference type="EMBL" id="OLR91843.1"/>
    </source>
</evidence>
<dbReference type="Proteomes" id="UP000186040">
    <property type="component" value="Unassembled WGS sequence"/>
</dbReference>
<dbReference type="OrthoDB" id="3711227at2"/>
<organism evidence="1 2">
    <name type="scientific">Actinokineospora bangkokensis</name>
    <dbReference type="NCBI Taxonomy" id="1193682"/>
    <lineage>
        <taxon>Bacteria</taxon>
        <taxon>Bacillati</taxon>
        <taxon>Actinomycetota</taxon>
        <taxon>Actinomycetes</taxon>
        <taxon>Pseudonocardiales</taxon>
        <taxon>Pseudonocardiaceae</taxon>
        <taxon>Actinokineospora</taxon>
    </lineage>
</organism>
<gene>
    <name evidence="1" type="ORF">BJP25_23680</name>
</gene>
<name>A0A1Q9LIJ7_9PSEU</name>
<accession>A0A1Q9LIJ7</accession>
<sequence>MALEPDTRGYALPCGRDVEGVWAGLDDPDEHQLSCPDCTAVRASLLVLRQATAELAEEDLEPPPGLTSRIMSAVRADLRRGDRVELFTEGADTARISAQAAAAVIRWAADGVPGVQARRCRVSETGSGAIGADLEIAVDGEHLSPATVRVVRERVLAAVTARIGWPNVTLDLTVVDLLDP</sequence>